<evidence type="ECO:0000313" key="2">
    <source>
        <dbReference type="Proteomes" id="UP000694863"/>
    </source>
</evidence>
<dbReference type="InterPro" id="IPR027836">
    <property type="entry name" value="DUF4529"/>
</dbReference>
<reference evidence="3" key="1">
    <citation type="submission" date="2025-08" db="UniProtKB">
        <authorList>
            <consortium name="RefSeq"/>
        </authorList>
    </citation>
    <scope>IDENTIFICATION</scope>
</reference>
<feature type="region of interest" description="Disordered" evidence="1">
    <location>
        <begin position="346"/>
        <end position="365"/>
    </location>
</feature>
<feature type="region of interest" description="Disordered" evidence="1">
    <location>
        <begin position="108"/>
        <end position="137"/>
    </location>
</feature>
<dbReference type="RefSeq" id="XP_004704835.1">
    <property type="nucleotide sequence ID" value="XM_004704778.2"/>
</dbReference>
<accession>A0ABM0IPK9</accession>
<dbReference type="PANTHER" id="PTHR36869:SF1">
    <property type="entry name" value="CHROMOSOME 16 OPEN READING FRAME 46"/>
    <property type="match status" value="1"/>
</dbReference>
<feature type="compositionally biased region" description="Polar residues" evidence="1">
    <location>
        <begin position="127"/>
        <end position="137"/>
    </location>
</feature>
<name>A0ABM0IPK9_ECHTE</name>
<protein>
    <submittedName>
        <fullName evidence="3">Uncharacterized protein C16orf46 homolog</fullName>
    </submittedName>
</protein>
<organism evidence="2 3">
    <name type="scientific">Echinops telfairi</name>
    <name type="common">Lesser hedgehog tenrec</name>
    <dbReference type="NCBI Taxonomy" id="9371"/>
    <lineage>
        <taxon>Eukaryota</taxon>
        <taxon>Metazoa</taxon>
        <taxon>Chordata</taxon>
        <taxon>Craniata</taxon>
        <taxon>Vertebrata</taxon>
        <taxon>Euteleostomi</taxon>
        <taxon>Mammalia</taxon>
        <taxon>Eutheria</taxon>
        <taxon>Afrotheria</taxon>
        <taxon>Tenrecidae</taxon>
        <taxon>Tenrecinae</taxon>
        <taxon>Echinops</taxon>
    </lineage>
</organism>
<evidence type="ECO:0000256" key="1">
    <source>
        <dbReference type="SAM" id="MobiDB-lite"/>
    </source>
</evidence>
<proteinExistence type="predicted"/>
<gene>
    <name evidence="3" type="primary">CUNH16orf46</name>
</gene>
<evidence type="ECO:0000313" key="3">
    <source>
        <dbReference type="RefSeq" id="XP_004704835.1"/>
    </source>
</evidence>
<dbReference type="GeneID" id="101645843"/>
<dbReference type="Pfam" id="PF15032">
    <property type="entry name" value="DUF4529"/>
    <property type="match status" value="1"/>
</dbReference>
<dbReference type="Proteomes" id="UP000694863">
    <property type="component" value="Unplaced"/>
</dbReference>
<keyword evidence="2" id="KW-1185">Reference proteome</keyword>
<sequence length="410" mass="44749">MDLGQLSETNLINNGQQNTELAELTSPCPDKSSERNHVCSLLNISDITHEKDAKAKEFVIGTGWEEAVQGWGSTSPMACIWPRKKGKKSRPGEGSSSCLFCVNISQGSPEARPQTGQGKWEARAQADTGSGKDQGSTALRETSKTCFSHCCHGSEKKSLQIKEYIWCARDWHVPETVKGKDPKGHERVCGSQEKNFSLSESLTSKALLVLPPLKASPPASSLDALGKKGQNTLLLQEEEVPSVDKDAGVACAWGLKAVDEKGERRPMELAKHFKVKDMPPFPAEDSRPSLLAEAEPGYLPWSLLSERSVPCPPPPSNMHYLATLQLLQRQGIHNYRAKLRPKGLRIPASSHKPVLPETKQENQPHKLETKVFSRPLLPSLTVSRVIIPISSDSKSPNGSAVQISMSDAQG</sequence>
<dbReference type="PANTHER" id="PTHR36869">
    <property type="entry name" value="CHROMOSOME 16 OPEN READING FRAME 46"/>
    <property type="match status" value="1"/>
</dbReference>
<feature type="region of interest" description="Disordered" evidence="1">
    <location>
        <begin position="391"/>
        <end position="410"/>
    </location>
</feature>